<evidence type="ECO:0000259" key="3">
    <source>
        <dbReference type="PROSITE" id="PS51272"/>
    </source>
</evidence>
<accession>A0A538TLS6</accession>
<dbReference type="AlphaFoldDB" id="A0A538TLS6"/>
<dbReference type="InterPro" id="IPR016047">
    <property type="entry name" value="M23ase_b-sheet_dom"/>
</dbReference>
<proteinExistence type="predicted"/>
<evidence type="ECO:0000256" key="1">
    <source>
        <dbReference type="SAM" id="MobiDB-lite"/>
    </source>
</evidence>
<evidence type="ECO:0000313" key="4">
    <source>
        <dbReference type="EMBL" id="TMQ64545.1"/>
    </source>
</evidence>
<dbReference type="CDD" id="cd12797">
    <property type="entry name" value="M23_peptidase"/>
    <property type="match status" value="1"/>
</dbReference>
<feature type="region of interest" description="Disordered" evidence="1">
    <location>
        <begin position="198"/>
        <end position="228"/>
    </location>
</feature>
<evidence type="ECO:0000256" key="2">
    <source>
        <dbReference type="SAM" id="SignalP"/>
    </source>
</evidence>
<dbReference type="GO" id="GO:0004222">
    <property type="term" value="F:metalloendopeptidase activity"/>
    <property type="evidence" value="ECO:0007669"/>
    <property type="project" value="TreeGrafter"/>
</dbReference>
<dbReference type="PANTHER" id="PTHR21666:SF270">
    <property type="entry name" value="MUREIN HYDROLASE ACTIVATOR ENVC"/>
    <property type="match status" value="1"/>
</dbReference>
<keyword evidence="2" id="KW-0732">Signal</keyword>
<gene>
    <name evidence="4" type="ORF">E6K79_07495</name>
</gene>
<comment type="caution">
    <text evidence="4">The sequence shown here is derived from an EMBL/GenBank/DDBJ whole genome shotgun (WGS) entry which is preliminary data.</text>
</comment>
<feature type="chain" id="PRO_5021921494" description="SLH domain-containing protein" evidence="2">
    <location>
        <begin position="18"/>
        <end position="478"/>
    </location>
</feature>
<dbReference type="PANTHER" id="PTHR21666">
    <property type="entry name" value="PEPTIDASE-RELATED"/>
    <property type="match status" value="1"/>
</dbReference>
<feature type="signal peptide" evidence="2">
    <location>
        <begin position="1"/>
        <end position="17"/>
    </location>
</feature>
<evidence type="ECO:0000313" key="5">
    <source>
        <dbReference type="Proteomes" id="UP000317691"/>
    </source>
</evidence>
<dbReference type="Pfam" id="PF01551">
    <property type="entry name" value="Peptidase_M23"/>
    <property type="match status" value="1"/>
</dbReference>
<feature type="compositionally biased region" description="Acidic residues" evidence="1">
    <location>
        <begin position="203"/>
        <end position="218"/>
    </location>
</feature>
<name>A0A538TLS6_UNCEI</name>
<dbReference type="Pfam" id="PF00395">
    <property type="entry name" value="SLH"/>
    <property type="match status" value="1"/>
</dbReference>
<dbReference type="InterPro" id="IPR050570">
    <property type="entry name" value="Cell_wall_metabolism_enzyme"/>
</dbReference>
<dbReference type="InterPro" id="IPR011055">
    <property type="entry name" value="Dup_hybrid_motif"/>
</dbReference>
<dbReference type="EMBL" id="VBOZ01000019">
    <property type="protein sequence ID" value="TMQ64545.1"/>
    <property type="molecule type" value="Genomic_DNA"/>
</dbReference>
<sequence length="478" mass="52462">MVLLSTALFASPATISAAPDNSSIPIAGAFIYPVGDELDYTKSHEGEPSGYYVSDPYLKIRGGKKHRTHYGVDLACGRGGAPIRAIASGIVVVADANALIKVQRQQQLRLPVVENGKRVYKQGTRLRTVYKWRTGWGNYVVIRHVLPSGEWVHSLYGHMAPHSMLVKRGDIVAAGQPLGKIGHTGRATSSHLHLEIRKNIPGDPDDVTPQDGDDEAPTPEERSYSQLQTVDPLAFLEQHVRRYEDLDPGSWQSRYALAACRDGIVTGDRAKFEPDKSMTRGEYYRALVLAFRLGTPFTTKTWESTVNALVDSEILDPAGAHDPSPGDVISRSEALEILMRCLDRHQARARNLSEINGLQMSRDFNRAFASEDAAMEAEARAKSLANSETAARQRAEYARVARIQKWAKAAGKTATVKVKRIESVRPMPILDPGFEAIAQSKKNISRAESCLLLATALRLGAERYSALERAASRVPDSG</sequence>
<organism evidence="4 5">
    <name type="scientific">Eiseniibacteriota bacterium</name>
    <dbReference type="NCBI Taxonomy" id="2212470"/>
    <lineage>
        <taxon>Bacteria</taxon>
        <taxon>Candidatus Eiseniibacteriota</taxon>
    </lineage>
</organism>
<dbReference type="SUPFAM" id="SSF51261">
    <property type="entry name" value="Duplicated hybrid motif"/>
    <property type="match status" value="1"/>
</dbReference>
<dbReference type="InterPro" id="IPR001119">
    <property type="entry name" value="SLH_dom"/>
</dbReference>
<protein>
    <recommendedName>
        <fullName evidence="3">SLH domain-containing protein</fullName>
    </recommendedName>
</protein>
<dbReference type="Gene3D" id="2.70.70.10">
    <property type="entry name" value="Glucose Permease (Domain IIA)"/>
    <property type="match status" value="1"/>
</dbReference>
<reference evidence="4 5" key="1">
    <citation type="journal article" date="2019" name="Nat. Microbiol.">
        <title>Mediterranean grassland soil C-N compound turnover is dependent on rainfall and depth, and is mediated by genomically divergent microorganisms.</title>
        <authorList>
            <person name="Diamond S."/>
            <person name="Andeer P.F."/>
            <person name="Li Z."/>
            <person name="Crits-Christoph A."/>
            <person name="Burstein D."/>
            <person name="Anantharaman K."/>
            <person name="Lane K.R."/>
            <person name="Thomas B.C."/>
            <person name="Pan C."/>
            <person name="Northen T.R."/>
            <person name="Banfield J.F."/>
        </authorList>
    </citation>
    <scope>NUCLEOTIDE SEQUENCE [LARGE SCALE GENOMIC DNA]</scope>
    <source>
        <strain evidence="4">WS_9</strain>
    </source>
</reference>
<dbReference type="Proteomes" id="UP000317691">
    <property type="component" value="Unassembled WGS sequence"/>
</dbReference>
<dbReference type="PROSITE" id="PS51272">
    <property type="entry name" value="SLH"/>
    <property type="match status" value="1"/>
</dbReference>
<feature type="domain" description="SLH" evidence="3">
    <location>
        <begin position="239"/>
        <end position="301"/>
    </location>
</feature>